<protein>
    <submittedName>
        <fullName evidence="1">Uncharacterized protein</fullName>
    </submittedName>
</protein>
<proteinExistence type="predicted"/>
<keyword evidence="2" id="KW-1185">Reference proteome</keyword>
<accession>A0A1J6KCZ8</accession>
<organism evidence="1 2">
    <name type="scientific">Nicotiana attenuata</name>
    <name type="common">Coyote tobacco</name>
    <dbReference type="NCBI Taxonomy" id="49451"/>
    <lineage>
        <taxon>Eukaryota</taxon>
        <taxon>Viridiplantae</taxon>
        <taxon>Streptophyta</taxon>
        <taxon>Embryophyta</taxon>
        <taxon>Tracheophyta</taxon>
        <taxon>Spermatophyta</taxon>
        <taxon>Magnoliopsida</taxon>
        <taxon>eudicotyledons</taxon>
        <taxon>Gunneridae</taxon>
        <taxon>Pentapetalae</taxon>
        <taxon>asterids</taxon>
        <taxon>lamiids</taxon>
        <taxon>Solanales</taxon>
        <taxon>Solanaceae</taxon>
        <taxon>Nicotianoideae</taxon>
        <taxon>Nicotianeae</taxon>
        <taxon>Nicotiana</taxon>
    </lineage>
</organism>
<evidence type="ECO:0000313" key="2">
    <source>
        <dbReference type="Proteomes" id="UP000187609"/>
    </source>
</evidence>
<dbReference type="EMBL" id="MJEQ01002212">
    <property type="protein sequence ID" value="OIT27973.1"/>
    <property type="molecule type" value="Genomic_DNA"/>
</dbReference>
<dbReference type="Proteomes" id="UP000187609">
    <property type="component" value="Unassembled WGS sequence"/>
</dbReference>
<dbReference type="AlphaFoldDB" id="A0A1J6KCZ8"/>
<sequence>MAKFSANSFITLYHDNIVPTAKIQPQSTIKLSRIGGKMLLPATDQELYETIMFPLRAIIQNRCKENSLGKLQ</sequence>
<reference evidence="1" key="1">
    <citation type="submission" date="2016-11" db="EMBL/GenBank/DDBJ databases">
        <title>The genome of Nicotiana attenuata.</title>
        <authorList>
            <person name="Xu S."/>
            <person name="Brockmoeller T."/>
            <person name="Gaquerel E."/>
            <person name="Navarro A."/>
            <person name="Kuhl H."/>
            <person name="Gase K."/>
            <person name="Ling Z."/>
            <person name="Zhou W."/>
            <person name="Kreitzer C."/>
            <person name="Stanke M."/>
            <person name="Tang H."/>
            <person name="Lyons E."/>
            <person name="Pandey P."/>
            <person name="Pandey S.P."/>
            <person name="Timmermann B."/>
            <person name="Baldwin I.T."/>
        </authorList>
    </citation>
    <scope>NUCLEOTIDE SEQUENCE [LARGE SCALE GENOMIC DNA]</scope>
    <source>
        <strain evidence="1">UT</strain>
    </source>
</reference>
<gene>
    <name evidence="1" type="ORF">A4A49_29944</name>
</gene>
<evidence type="ECO:0000313" key="1">
    <source>
        <dbReference type="EMBL" id="OIT27973.1"/>
    </source>
</evidence>
<comment type="caution">
    <text evidence="1">The sequence shown here is derived from an EMBL/GenBank/DDBJ whole genome shotgun (WGS) entry which is preliminary data.</text>
</comment>
<name>A0A1J6KCZ8_NICAT</name>
<dbReference type="Gramene" id="OIT27973">
    <property type="protein sequence ID" value="OIT27973"/>
    <property type="gene ID" value="A4A49_29944"/>
</dbReference>